<dbReference type="EMBL" id="PVSN01000026">
    <property type="protein sequence ID" value="TGE73603.1"/>
    <property type="molecule type" value="Genomic_DNA"/>
</dbReference>
<feature type="domain" description="WxL Interacting Protein peptidoglycan binding" evidence="2">
    <location>
        <begin position="28"/>
        <end position="139"/>
    </location>
</feature>
<evidence type="ECO:0000313" key="5">
    <source>
        <dbReference type="Proteomes" id="UP000297646"/>
    </source>
</evidence>
<keyword evidence="1" id="KW-0812">Transmembrane</keyword>
<comment type="caution">
    <text evidence="4">The sequence shown here is derived from an EMBL/GenBank/DDBJ whole genome shotgun (WGS) entry which is preliminary data.</text>
</comment>
<dbReference type="RefSeq" id="WP_135518871.1">
    <property type="nucleotide sequence ID" value="NZ_PVSN01000026.1"/>
</dbReference>
<keyword evidence="1" id="KW-1133">Transmembrane helix</keyword>
<keyword evidence="1" id="KW-0472">Membrane</keyword>
<dbReference type="Proteomes" id="UP000297646">
    <property type="component" value="Unassembled WGS sequence"/>
</dbReference>
<dbReference type="Pfam" id="PF11797">
    <property type="entry name" value="WxLIP_HBD"/>
    <property type="match status" value="1"/>
</dbReference>
<dbReference type="InterPro" id="IPR010317">
    <property type="entry name" value="WxLIP_PGBD"/>
</dbReference>
<protein>
    <submittedName>
        <fullName evidence="4">Uncharacterized protein</fullName>
    </submittedName>
</protein>
<gene>
    <name evidence="4" type="ORF">C6P11_04370</name>
</gene>
<evidence type="ECO:0000259" key="2">
    <source>
        <dbReference type="Pfam" id="PF06030"/>
    </source>
</evidence>
<accession>A0A4Z0S033</accession>
<evidence type="ECO:0000256" key="1">
    <source>
        <dbReference type="SAM" id="Phobius"/>
    </source>
</evidence>
<organism evidence="4 5">
    <name type="scientific">Weissella confusa</name>
    <name type="common">Lactobacillus confusus</name>
    <dbReference type="NCBI Taxonomy" id="1583"/>
    <lineage>
        <taxon>Bacteria</taxon>
        <taxon>Bacillati</taxon>
        <taxon>Bacillota</taxon>
        <taxon>Bacilli</taxon>
        <taxon>Lactobacillales</taxon>
        <taxon>Lactobacillaceae</taxon>
        <taxon>Weissella</taxon>
    </lineage>
</organism>
<name>A0A4Z0S033_WEICO</name>
<evidence type="ECO:0000313" key="4">
    <source>
        <dbReference type="EMBL" id="TGE73603.1"/>
    </source>
</evidence>
<feature type="domain" description="WxL Interacting Protein host binding" evidence="3">
    <location>
        <begin position="150"/>
        <end position="277"/>
    </location>
</feature>
<dbReference type="AlphaFoldDB" id="A0A4Z0S033"/>
<dbReference type="InterPro" id="IPR021759">
    <property type="entry name" value="WxLIP_HBD"/>
</dbReference>
<sequence length="320" mass="35382">MKLVWGVVVMILTVMFGETPASANEMPFAVRVMAAAEQRPETTGYFDLILAPNQVKKVQVLLTNETEKPLTVDIKSAQATTNRNGVVDYETAQSKAWRQLVAVPKSITLPLHGQELVATTIHMPANQFDGIKAGGLTFAERKTLNDSGESGVQIKQSYAYTVAVLVCNREGDVPAKMRSVGAQTKTVTGENVLQTTLVNPMPAFQHDMQVRTRLYRGDKLILDKTQVGLRFAPDSQYHHMTVLDQSLAAGRYRVVTDVKTNQGKWHFNDGLTVTAKQQVGGAVAEATQLPIWLKIMLGIIGGLLIIILWLIMLMRRRQQK</sequence>
<reference evidence="4 5" key="1">
    <citation type="submission" date="2018-03" db="EMBL/GenBank/DDBJ databases">
        <title>Genome sequencing of Weissella confusa isolates.</title>
        <authorList>
            <person name="Kajala I."/>
            <person name="Baruah R."/>
            <person name="Bergsveinson J."/>
            <person name="Juvonen R."/>
            <person name="Ziola B."/>
        </authorList>
    </citation>
    <scope>NUCLEOTIDE SEQUENCE [LARGE SCALE GENOMIC DNA]</scope>
    <source>
        <strain evidence="4 5">VTT E-062653</strain>
    </source>
</reference>
<feature type="transmembrane region" description="Helical" evidence="1">
    <location>
        <begin position="291"/>
        <end position="314"/>
    </location>
</feature>
<evidence type="ECO:0000259" key="3">
    <source>
        <dbReference type="Pfam" id="PF11797"/>
    </source>
</evidence>
<dbReference type="Pfam" id="PF06030">
    <property type="entry name" value="WxLIP_PGBD"/>
    <property type="match status" value="1"/>
</dbReference>
<proteinExistence type="predicted"/>
<dbReference type="OrthoDB" id="2148484at2"/>